<evidence type="ECO:0000256" key="3">
    <source>
        <dbReference type="ARBA" id="ARBA00023163"/>
    </source>
</evidence>
<feature type="domain" description="HTH luxR-type" evidence="4">
    <location>
        <begin position="140"/>
        <end position="205"/>
    </location>
</feature>
<dbReference type="PROSITE" id="PS00622">
    <property type="entry name" value="HTH_LUXR_1"/>
    <property type="match status" value="1"/>
</dbReference>
<keyword evidence="2" id="KW-0238">DNA-binding</keyword>
<dbReference type="InterPro" id="IPR000792">
    <property type="entry name" value="Tscrpt_reg_LuxR_C"/>
</dbReference>
<organism evidence="5 6">
    <name type="scientific">Amycolatopsis samaneae</name>
    <dbReference type="NCBI Taxonomy" id="664691"/>
    <lineage>
        <taxon>Bacteria</taxon>
        <taxon>Bacillati</taxon>
        <taxon>Actinomycetota</taxon>
        <taxon>Actinomycetes</taxon>
        <taxon>Pseudonocardiales</taxon>
        <taxon>Pseudonocardiaceae</taxon>
        <taxon>Amycolatopsis</taxon>
    </lineage>
</organism>
<dbReference type="SUPFAM" id="SSF46894">
    <property type="entry name" value="C-terminal effector domain of the bipartite response regulators"/>
    <property type="match status" value="1"/>
</dbReference>
<dbReference type="SMART" id="SM00421">
    <property type="entry name" value="HTH_LUXR"/>
    <property type="match status" value="1"/>
</dbReference>
<dbReference type="PRINTS" id="PR00038">
    <property type="entry name" value="HTHLUXR"/>
</dbReference>
<dbReference type="CDD" id="cd06170">
    <property type="entry name" value="LuxR_C_like"/>
    <property type="match status" value="1"/>
</dbReference>
<reference evidence="6" key="1">
    <citation type="journal article" date="2019" name="Int. J. Syst. Evol. Microbiol.">
        <title>The Global Catalogue of Microorganisms (GCM) 10K type strain sequencing project: providing services to taxonomists for standard genome sequencing and annotation.</title>
        <authorList>
            <consortium name="The Broad Institute Genomics Platform"/>
            <consortium name="The Broad Institute Genome Sequencing Center for Infectious Disease"/>
            <person name="Wu L."/>
            <person name="Ma J."/>
        </authorList>
    </citation>
    <scope>NUCLEOTIDE SEQUENCE [LARGE SCALE GENOMIC DNA]</scope>
    <source>
        <strain evidence="6">CGMCC 4.7643</strain>
    </source>
</reference>
<name>A0ABW5GLD6_9PSEU</name>
<dbReference type="PROSITE" id="PS50043">
    <property type="entry name" value="HTH_LUXR_2"/>
    <property type="match status" value="1"/>
</dbReference>
<dbReference type="Proteomes" id="UP001597419">
    <property type="component" value="Unassembled WGS sequence"/>
</dbReference>
<sequence length="207" mass="22191">MELIRVKVYASDPITASGIKASLRPRPRISVLDGEGVGPVDVTVVAVERLSPEAMRLLRVAAAEAGAPIVLVTNEIKEADLLPALECRVVAIVSRAGACDDKLARCVVSAAAGGADLPADLLGHLLEQTERLHREVLESRGMTASGLSTREIHVLRLMADGLDTQEIGKELGYSERTVKNIIYALTTRIQLRNRPHAVAYAMRAGVI</sequence>
<keyword evidence="3" id="KW-0804">Transcription</keyword>
<evidence type="ECO:0000313" key="6">
    <source>
        <dbReference type="Proteomes" id="UP001597419"/>
    </source>
</evidence>
<dbReference type="EMBL" id="JBHUKU010000014">
    <property type="protein sequence ID" value="MFD2461640.1"/>
    <property type="molecule type" value="Genomic_DNA"/>
</dbReference>
<keyword evidence="6" id="KW-1185">Reference proteome</keyword>
<keyword evidence="1" id="KW-0805">Transcription regulation</keyword>
<comment type="caution">
    <text evidence="5">The sequence shown here is derived from an EMBL/GenBank/DDBJ whole genome shotgun (WGS) entry which is preliminary data.</text>
</comment>
<dbReference type="PANTHER" id="PTHR44688:SF16">
    <property type="entry name" value="DNA-BINDING TRANSCRIPTIONAL ACTIVATOR DEVR_DOSR"/>
    <property type="match status" value="1"/>
</dbReference>
<evidence type="ECO:0000256" key="2">
    <source>
        <dbReference type="ARBA" id="ARBA00023125"/>
    </source>
</evidence>
<dbReference type="Gene3D" id="3.40.50.2300">
    <property type="match status" value="1"/>
</dbReference>
<dbReference type="PANTHER" id="PTHR44688">
    <property type="entry name" value="DNA-BINDING TRANSCRIPTIONAL ACTIVATOR DEVR_DOSR"/>
    <property type="match status" value="1"/>
</dbReference>
<gene>
    <name evidence="5" type="ORF">ACFSYJ_23745</name>
</gene>
<protein>
    <submittedName>
        <fullName evidence="5">LuxR C-terminal-related transcriptional regulator</fullName>
    </submittedName>
</protein>
<evidence type="ECO:0000313" key="5">
    <source>
        <dbReference type="EMBL" id="MFD2461640.1"/>
    </source>
</evidence>
<evidence type="ECO:0000259" key="4">
    <source>
        <dbReference type="PROSITE" id="PS50043"/>
    </source>
</evidence>
<proteinExistence type="predicted"/>
<dbReference type="RefSeq" id="WP_345390240.1">
    <property type="nucleotide sequence ID" value="NZ_BAABHG010000004.1"/>
</dbReference>
<evidence type="ECO:0000256" key="1">
    <source>
        <dbReference type="ARBA" id="ARBA00023015"/>
    </source>
</evidence>
<accession>A0ABW5GLD6</accession>
<dbReference type="InterPro" id="IPR016032">
    <property type="entry name" value="Sig_transdc_resp-reg_C-effctor"/>
</dbReference>
<dbReference type="Pfam" id="PF00196">
    <property type="entry name" value="GerE"/>
    <property type="match status" value="1"/>
</dbReference>